<dbReference type="SMART" id="SM00066">
    <property type="entry name" value="GAL4"/>
    <property type="match status" value="1"/>
</dbReference>
<evidence type="ECO:0000256" key="5">
    <source>
        <dbReference type="ARBA" id="ARBA00023125"/>
    </source>
</evidence>
<evidence type="ECO:0000256" key="7">
    <source>
        <dbReference type="ARBA" id="ARBA00023242"/>
    </source>
</evidence>
<keyword evidence="5" id="KW-0238">DNA-binding</keyword>
<dbReference type="CDD" id="cd00067">
    <property type="entry name" value="GAL4"/>
    <property type="match status" value="1"/>
</dbReference>
<dbReference type="PANTHER" id="PTHR47782">
    <property type="entry name" value="ZN(II)2CYS6 TRANSCRIPTION FACTOR (EUROFUNG)-RELATED"/>
    <property type="match status" value="1"/>
</dbReference>
<feature type="region of interest" description="Disordered" evidence="8">
    <location>
        <begin position="835"/>
        <end position="937"/>
    </location>
</feature>
<feature type="domain" description="Zn(2)-C6 fungal-type" evidence="9">
    <location>
        <begin position="54"/>
        <end position="84"/>
    </location>
</feature>
<evidence type="ECO:0000259" key="9">
    <source>
        <dbReference type="PROSITE" id="PS50048"/>
    </source>
</evidence>
<feature type="compositionally biased region" description="Low complexity" evidence="8">
    <location>
        <begin position="23"/>
        <end position="32"/>
    </location>
</feature>
<feature type="compositionally biased region" description="Low complexity" evidence="8">
    <location>
        <begin position="675"/>
        <end position="709"/>
    </location>
</feature>
<keyword evidence="7" id="KW-0539">Nucleus</keyword>
<evidence type="ECO:0000256" key="8">
    <source>
        <dbReference type="SAM" id="MobiDB-lite"/>
    </source>
</evidence>
<dbReference type="PROSITE" id="PS00463">
    <property type="entry name" value="ZN2_CY6_FUNGAL_1"/>
    <property type="match status" value="1"/>
</dbReference>
<dbReference type="InterPro" id="IPR007219">
    <property type="entry name" value="XnlR_reg_dom"/>
</dbReference>
<dbReference type="EMBL" id="GL629801">
    <property type="protein sequence ID" value="EFX00234.1"/>
    <property type="molecule type" value="Genomic_DNA"/>
</dbReference>
<feature type="region of interest" description="Disordered" evidence="8">
    <location>
        <begin position="616"/>
        <end position="733"/>
    </location>
</feature>
<dbReference type="RefSeq" id="XP_014169716.1">
    <property type="nucleotide sequence ID" value="XM_014314241.1"/>
</dbReference>
<dbReference type="Proteomes" id="UP000007796">
    <property type="component" value="Unassembled WGS sequence"/>
</dbReference>
<feature type="region of interest" description="Disordered" evidence="8">
    <location>
        <begin position="766"/>
        <end position="806"/>
    </location>
</feature>
<dbReference type="CDD" id="cd12148">
    <property type="entry name" value="fungal_TF_MHR"/>
    <property type="match status" value="1"/>
</dbReference>
<dbReference type="Gene3D" id="4.10.240.10">
    <property type="entry name" value="Zn(2)-C6 fungal-type DNA-binding domain"/>
    <property type="match status" value="1"/>
</dbReference>
<name>F0XPB7_GROCL</name>
<proteinExistence type="predicted"/>
<feature type="compositionally biased region" description="Low complexity" evidence="8">
    <location>
        <begin position="622"/>
        <end position="632"/>
    </location>
</feature>
<evidence type="ECO:0000256" key="2">
    <source>
        <dbReference type="ARBA" id="ARBA00022723"/>
    </source>
</evidence>
<evidence type="ECO:0000256" key="1">
    <source>
        <dbReference type="ARBA" id="ARBA00004123"/>
    </source>
</evidence>
<keyword evidence="6" id="KW-0804">Transcription</keyword>
<evidence type="ECO:0000256" key="6">
    <source>
        <dbReference type="ARBA" id="ARBA00023163"/>
    </source>
</evidence>
<feature type="compositionally biased region" description="Polar residues" evidence="8">
    <location>
        <begin position="644"/>
        <end position="674"/>
    </location>
</feature>
<evidence type="ECO:0000313" key="11">
    <source>
        <dbReference type="Proteomes" id="UP000007796"/>
    </source>
</evidence>
<dbReference type="OrthoDB" id="5416384at2759"/>
<feature type="compositionally biased region" description="Low complexity" evidence="8">
    <location>
        <begin position="886"/>
        <end position="904"/>
    </location>
</feature>
<feature type="compositionally biased region" description="Polar residues" evidence="8">
    <location>
        <begin position="835"/>
        <end position="848"/>
    </location>
</feature>
<comment type="subcellular location">
    <subcellularLocation>
        <location evidence="1">Nucleus</location>
    </subcellularLocation>
</comment>
<dbReference type="InterPro" id="IPR036864">
    <property type="entry name" value="Zn2-C6_fun-type_DNA-bd_sf"/>
</dbReference>
<organism evidence="11">
    <name type="scientific">Grosmannia clavigera (strain kw1407 / UAMH 11150)</name>
    <name type="common">Blue stain fungus</name>
    <name type="synonym">Graphiocladiella clavigera</name>
    <dbReference type="NCBI Taxonomy" id="655863"/>
    <lineage>
        <taxon>Eukaryota</taxon>
        <taxon>Fungi</taxon>
        <taxon>Dikarya</taxon>
        <taxon>Ascomycota</taxon>
        <taxon>Pezizomycotina</taxon>
        <taxon>Sordariomycetes</taxon>
        <taxon>Sordariomycetidae</taxon>
        <taxon>Ophiostomatales</taxon>
        <taxon>Ophiostomataceae</taxon>
        <taxon>Leptographium</taxon>
    </lineage>
</organism>
<evidence type="ECO:0000256" key="4">
    <source>
        <dbReference type="ARBA" id="ARBA00023015"/>
    </source>
</evidence>
<evidence type="ECO:0000313" key="10">
    <source>
        <dbReference type="EMBL" id="EFX00234.1"/>
    </source>
</evidence>
<evidence type="ECO:0000256" key="3">
    <source>
        <dbReference type="ARBA" id="ARBA00022833"/>
    </source>
</evidence>
<dbReference type="AlphaFoldDB" id="F0XPB7"/>
<dbReference type="InParanoid" id="F0XPB7"/>
<dbReference type="GO" id="GO:0008270">
    <property type="term" value="F:zinc ion binding"/>
    <property type="evidence" value="ECO:0007669"/>
    <property type="project" value="InterPro"/>
</dbReference>
<feature type="region of interest" description="Disordered" evidence="8">
    <location>
        <begin position="1"/>
        <end position="46"/>
    </location>
</feature>
<dbReference type="GO" id="GO:0005634">
    <property type="term" value="C:nucleus"/>
    <property type="evidence" value="ECO:0007669"/>
    <property type="project" value="UniProtKB-SubCell"/>
</dbReference>
<feature type="region of interest" description="Disordered" evidence="8">
    <location>
        <begin position="742"/>
        <end position="761"/>
    </location>
</feature>
<sequence>MNASDIFNQGFMAIPRPPPTFFQPPSRRPGAAPRRDNDNSGDGPSNRIAHTLTACCRCRQRKTRCDPTLPKCLPCERSGSICEYYDSTKGCKISRSYVVSLQKKVRQLEAELAQYTEEDLPQDTEDMIRPGGLVRLSDSDETPRYLGPSSGIAMTRLLMEQAKRYTEWQCISELIPKLQARRRERLDRMHSIAGMNGGPDVGGSGIRKKSYPMISAHPAPGLPTRPMAEMLFKLFNLRVQVLTPSLHDRIFAADVEDVFSGTNDPYQNFVVRMVVAISLQKMDTQYAGLADSYYLAAMEHFEDVIRPKDLRTLQCLSLISQYSLLTPTRTNVYHIVGIATRICHQLGIADAESIGRSGGAYGMDPQTLDMRRRVTWAIAMMELGLAETMGRPNGFAKGNDRLDIGFFADVDDEYITEAGIQPGPPSPKKRVAIHFCKMHLHQAEIRRTLYEKKRAEPRSESHPWFAQMEKSIRDWCDSCPEEPAWCKPWFTGRYHAMIILLFRPSPQVSKPSPASALKCFQSAAYVINLGSEQVKRRAIDITWIFLLTIYTSINAVLWSVSYPEVRQAHPREEIEELVNTSLNIIDQCSERWPGASAASQLYTIFSKACLQSYDSIDEDEGPSGSASPSAPSFNTAHRMFQDGTIPSPSSQYDPNSPAVSEVSSMPTTMSHNSSQQHHIQQHQQQQQQQQHQQQQQQQHQQQQHQQQQRQPPPIFHTPQFGDAAPKAEPETVSAEEFQFGEPFAPSQPQFRSGSIFLNPPSAEPLGRRFSYFPPEAPPAMGNGPDRELASAPHVLPSQPSSMLSMSPLVPSTPDTLVPMSAPSTIGAMSPVTALTSLSSPAPTPNTRHISPGPVGMGVSSGPMHQAISYEPPETPQSQLAQATQRQTIPQQDNMPQQQQQQQSQRTAYAMPYQTQTHPAHSAPLSADPHQQHPLPTSGMGWYSPHPPFMSSYTFGGMGGGATYLSDPSAAISGYGLGGFGGMTTIGGLTGIPGSQGIMDGHLVLGNGGPGNGVPDSLLHNPFEMAVANSSQPNPDRQGSLSQEQQMELMDVLETEGMGEINSFLSMNMNLDSATAHNNGIHW</sequence>
<reference evidence="10 11" key="1">
    <citation type="journal article" date="2011" name="Proc. Natl. Acad. Sci. U.S.A.">
        <title>Genome and transcriptome analyses of the mountain pine beetle-fungal symbiont Grosmannia clavigera, a lodgepole pine pathogen.</title>
        <authorList>
            <person name="DiGuistini S."/>
            <person name="Wang Y."/>
            <person name="Liao N.Y."/>
            <person name="Taylor G."/>
            <person name="Tanguay P."/>
            <person name="Feau N."/>
            <person name="Henrissat B."/>
            <person name="Chan S.K."/>
            <person name="Hesse-Orce U."/>
            <person name="Alamouti S.M."/>
            <person name="Tsui C.K.M."/>
            <person name="Docking R.T."/>
            <person name="Levasseur A."/>
            <person name="Haridas S."/>
            <person name="Robertson G."/>
            <person name="Birol I."/>
            <person name="Holt R.A."/>
            <person name="Marra M.A."/>
            <person name="Hamelin R.C."/>
            <person name="Hirst M."/>
            <person name="Jones S.J.M."/>
            <person name="Bohlmann J."/>
            <person name="Breuil C."/>
        </authorList>
    </citation>
    <scope>NUCLEOTIDE SEQUENCE [LARGE SCALE GENOMIC DNA]</scope>
    <source>
        <strain evidence="11">kw1407 / UAMH 11150</strain>
    </source>
</reference>
<dbReference type="STRING" id="655863.F0XPB7"/>
<dbReference type="InterPro" id="IPR052202">
    <property type="entry name" value="Yeast_MetPath_Reg"/>
</dbReference>
<dbReference type="eggNOG" id="ENOG502RVD5">
    <property type="taxonomic scope" value="Eukaryota"/>
</dbReference>
<dbReference type="PANTHER" id="PTHR47782:SF8">
    <property type="entry name" value="ZN(II)2CYS6 TRANSCRIPTION FACTOR (EUROFUNG)"/>
    <property type="match status" value="1"/>
</dbReference>
<dbReference type="SMART" id="SM00906">
    <property type="entry name" value="Fungal_trans"/>
    <property type="match status" value="1"/>
</dbReference>
<gene>
    <name evidence="10" type="ORF">CMQ_7236</name>
</gene>
<feature type="compositionally biased region" description="Low complexity" evidence="8">
    <location>
        <begin position="794"/>
        <end position="806"/>
    </location>
</feature>
<dbReference type="SUPFAM" id="SSF57701">
    <property type="entry name" value="Zn2/Cys6 DNA-binding domain"/>
    <property type="match status" value="1"/>
</dbReference>
<dbReference type="Pfam" id="PF04082">
    <property type="entry name" value="Fungal_trans"/>
    <property type="match status" value="1"/>
</dbReference>
<protein>
    <submittedName>
        <fullName evidence="10">C6 zinc finger domain containing protein</fullName>
    </submittedName>
</protein>
<dbReference type="InterPro" id="IPR001138">
    <property type="entry name" value="Zn2Cys6_DnaBD"/>
</dbReference>
<keyword evidence="3" id="KW-0862">Zinc</keyword>
<dbReference type="Pfam" id="PF00172">
    <property type="entry name" value="Zn_clus"/>
    <property type="match status" value="1"/>
</dbReference>
<dbReference type="GO" id="GO:0000981">
    <property type="term" value="F:DNA-binding transcription factor activity, RNA polymerase II-specific"/>
    <property type="evidence" value="ECO:0007669"/>
    <property type="project" value="InterPro"/>
</dbReference>
<dbReference type="GO" id="GO:0045944">
    <property type="term" value="P:positive regulation of transcription by RNA polymerase II"/>
    <property type="evidence" value="ECO:0007669"/>
    <property type="project" value="TreeGrafter"/>
</dbReference>
<dbReference type="HOGENOM" id="CLU_007548_0_0_1"/>
<dbReference type="GO" id="GO:0043565">
    <property type="term" value="F:sequence-specific DNA binding"/>
    <property type="evidence" value="ECO:0007669"/>
    <property type="project" value="TreeGrafter"/>
</dbReference>
<dbReference type="GO" id="GO:0006351">
    <property type="term" value="P:DNA-templated transcription"/>
    <property type="evidence" value="ECO:0007669"/>
    <property type="project" value="InterPro"/>
</dbReference>
<keyword evidence="11" id="KW-1185">Reference proteome</keyword>
<dbReference type="GeneID" id="25980758"/>
<feature type="compositionally biased region" description="Polar residues" evidence="8">
    <location>
        <begin position="875"/>
        <end position="885"/>
    </location>
</feature>
<keyword evidence="4" id="KW-0805">Transcription regulation</keyword>
<dbReference type="PROSITE" id="PS50048">
    <property type="entry name" value="ZN2_CY6_FUNGAL_2"/>
    <property type="match status" value="1"/>
</dbReference>
<accession>F0XPB7</accession>
<keyword evidence="2" id="KW-0479">Metal-binding</keyword>
<feature type="compositionally biased region" description="Low complexity" evidence="8">
    <location>
        <begin position="850"/>
        <end position="863"/>
    </location>
</feature>
<dbReference type="CDD" id="cd14723">
    <property type="entry name" value="ZIP_Ppr1"/>
    <property type="match status" value="1"/>
</dbReference>